<gene>
    <name evidence="2" type="ORF">MOQ_000639</name>
</gene>
<keyword evidence="1" id="KW-0812">Transmembrane</keyword>
<sequence length="347" mass="39886">MRLVWRHNSVQHFFFIWHYPLQVYSCMKFLFIYFSSSLLFRVFVVFVSRHNSLCLFLSVLTVLEMNRVQSGLRVPARVLNSLAHLQDGLNILMDPDWRQIRHVDDWALAITMESAELIDSYPWKWWKNVKAQADMQNVRIEIADILHFSLSGEMQKRTQDEKGAGDVTLKSLKEMGFFCCPPAHATSTAASGQRTNGGDGDGDDELLELMFFPLTEVASAVATFRNIIQLASIYRFDLITKGLLLAAQDLDFNLVGYYVAKYTLNQIRQLKGYKEGVYVKVREGVEDNVLLHECVQSVSVEDVLNEETYLKAWEKIACSVFDAFGMPEEERRHAYEWLKSAALDGKR</sequence>
<proteinExistence type="predicted"/>
<evidence type="ECO:0000313" key="3">
    <source>
        <dbReference type="Proteomes" id="UP000007350"/>
    </source>
</evidence>
<evidence type="ECO:0000313" key="2">
    <source>
        <dbReference type="EMBL" id="EKF39137.1"/>
    </source>
</evidence>
<dbReference type="CDD" id="cd11527">
    <property type="entry name" value="NTP-PPase_dUTPase"/>
    <property type="match status" value="1"/>
</dbReference>
<dbReference type="Gene3D" id="1.20.1680.10">
    <property type="entry name" value="Type II deoxyuridine triphosphatase"/>
    <property type="match status" value="1"/>
</dbReference>
<name>K2PDZ9_TRYCR</name>
<evidence type="ECO:0000256" key="1">
    <source>
        <dbReference type="SAM" id="Phobius"/>
    </source>
</evidence>
<keyword evidence="1" id="KW-1133">Transmembrane helix</keyword>
<dbReference type="InterPro" id="IPR014871">
    <property type="entry name" value="dUTPase/dCTP_pyrophosphatase"/>
</dbReference>
<organism evidence="2 3">
    <name type="scientific">Trypanosoma cruzi marinkellei</name>
    <dbReference type="NCBI Taxonomy" id="85056"/>
    <lineage>
        <taxon>Eukaryota</taxon>
        <taxon>Discoba</taxon>
        <taxon>Euglenozoa</taxon>
        <taxon>Kinetoplastea</taxon>
        <taxon>Metakinetoplastina</taxon>
        <taxon>Trypanosomatida</taxon>
        <taxon>Trypanosomatidae</taxon>
        <taxon>Trypanosoma</taxon>
        <taxon>Schizotrypanum</taxon>
    </lineage>
</organism>
<accession>K2PDZ9</accession>
<reference evidence="2 3" key="1">
    <citation type="journal article" date="2012" name="BMC Genomics">
        <title>Comparative genomic analysis of human infective Trypanosoma cruzi lineages with the bat-restricted subspecies T. cruzi marinkellei.</title>
        <authorList>
            <person name="Franzen O."/>
            <person name="Talavera-Lopez C."/>
            <person name="Ochaya S."/>
            <person name="Butler C.E."/>
            <person name="Messenger L.A."/>
            <person name="Lewis M.D."/>
            <person name="Llewellyn M.S."/>
            <person name="Marinkelle C.J."/>
            <person name="Tyler K.M."/>
            <person name="Miles M.A."/>
            <person name="Andersson B."/>
        </authorList>
    </citation>
    <scope>NUCLEOTIDE SEQUENCE [LARGE SCALE GENOMIC DNA]</scope>
    <source>
        <strain evidence="2 3">B7</strain>
    </source>
</reference>
<dbReference type="Pfam" id="PF08761">
    <property type="entry name" value="dUTPase_2"/>
    <property type="match status" value="1"/>
</dbReference>
<dbReference type="AlphaFoldDB" id="K2PDZ9"/>
<feature type="transmembrane region" description="Helical" evidence="1">
    <location>
        <begin position="12"/>
        <end position="34"/>
    </location>
</feature>
<dbReference type="SUPFAM" id="SSF101386">
    <property type="entry name" value="all-alpha NTP pyrophosphatases"/>
    <property type="match status" value="1"/>
</dbReference>
<dbReference type="OrthoDB" id="275527at2759"/>
<dbReference type="EMBL" id="AHKC01001618">
    <property type="protein sequence ID" value="EKF39137.1"/>
    <property type="molecule type" value="Genomic_DNA"/>
</dbReference>
<dbReference type="Proteomes" id="UP000007350">
    <property type="component" value="Unassembled WGS sequence"/>
</dbReference>
<keyword evidence="3" id="KW-1185">Reference proteome</keyword>
<keyword evidence="1" id="KW-0472">Membrane</keyword>
<dbReference type="Gene3D" id="1.20.1670.10">
    <property type="entry name" value="Type II deoxyuridine triphosphatase"/>
    <property type="match status" value="1"/>
</dbReference>
<protein>
    <submittedName>
        <fullName evidence="2">Deoxyuridine triphosphatase, putative,dUTP diphosphatase, putative</fullName>
    </submittedName>
</protein>
<comment type="caution">
    <text evidence="2">The sequence shown here is derived from an EMBL/GenBank/DDBJ whole genome shotgun (WGS) entry which is preliminary data.</text>
</comment>